<dbReference type="InterPro" id="IPR029021">
    <property type="entry name" value="Prot-tyrosine_phosphatase-like"/>
</dbReference>
<accession>A0A0K0FE14</accession>
<dbReference type="GO" id="GO:0005886">
    <property type="term" value="C:plasma membrane"/>
    <property type="evidence" value="ECO:0007669"/>
    <property type="project" value="TreeGrafter"/>
</dbReference>
<keyword evidence="8" id="KW-0966">Cell projection</keyword>
<dbReference type="WBParaSite" id="SVE_0709100.1">
    <property type="protein sequence ID" value="SVE_0709100.1"/>
    <property type="gene ID" value="SVE_0709100"/>
</dbReference>
<dbReference type="SMART" id="SM01326">
    <property type="entry name" value="PTEN_C2"/>
    <property type="match status" value="1"/>
</dbReference>
<dbReference type="GO" id="GO:0050793">
    <property type="term" value="P:regulation of developmental process"/>
    <property type="evidence" value="ECO:0007669"/>
    <property type="project" value="UniProtKB-ARBA"/>
</dbReference>
<dbReference type="GO" id="GO:0008285">
    <property type="term" value="P:negative regulation of cell population proliferation"/>
    <property type="evidence" value="ECO:0007669"/>
    <property type="project" value="TreeGrafter"/>
</dbReference>
<reference evidence="12" key="1">
    <citation type="submission" date="2014-07" db="EMBL/GenBank/DDBJ databases">
        <authorList>
            <person name="Martin A.A"/>
            <person name="De Silva N."/>
        </authorList>
    </citation>
    <scope>NUCLEOTIDE SEQUENCE</scope>
</reference>
<feature type="compositionally biased region" description="Basic and acidic residues" evidence="9">
    <location>
        <begin position="808"/>
        <end position="817"/>
    </location>
</feature>
<evidence type="ECO:0000256" key="1">
    <source>
        <dbReference type="ARBA" id="ARBA00004487"/>
    </source>
</evidence>
<evidence type="ECO:0000256" key="7">
    <source>
        <dbReference type="ARBA" id="ARBA00023098"/>
    </source>
</evidence>
<feature type="region of interest" description="Disordered" evidence="9">
    <location>
        <begin position="808"/>
        <end position="852"/>
    </location>
</feature>
<keyword evidence="12" id="KW-1185">Reference proteome</keyword>
<proteinExistence type="inferred from homology"/>
<dbReference type="GO" id="GO:0043491">
    <property type="term" value="P:phosphatidylinositol 3-kinase/protein kinase B signal transduction"/>
    <property type="evidence" value="ECO:0007669"/>
    <property type="project" value="TreeGrafter"/>
</dbReference>
<dbReference type="GO" id="GO:0005634">
    <property type="term" value="C:nucleus"/>
    <property type="evidence" value="ECO:0007669"/>
    <property type="project" value="TreeGrafter"/>
</dbReference>
<dbReference type="InterPro" id="IPR000387">
    <property type="entry name" value="Tyr_Pase_dom"/>
</dbReference>
<dbReference type="GO" id="GO:0016314">
    <property type="term" value="F:phosphatidylinositol-3,4,5-trisphosphate 3-phosphatase activity"/>
    <property type="evidence" value="ECO:0007669"/>
    <property type="project" value="TreeGrafter"/>
</dbReference>
<dbReference type="Pfam" id="PF22785">
    <property type="entry name" value="Tc-R-P"/>
    <property type="match status" value="1"/>
</dbReference>
<dbReference type="PROSITE" id="PS51181">
    <property type="entry name" value="PPASE_TENSIN"/>
    <property type="match status" value="1"/>
</dbReference>
<protein>
    <submittedName>
        <fullName evidence="13">Phosphatase tensin-type domain-containing protein</fullName>
    </submittedName>
</protein>
<evidence type="ECO:0000259" key="10">
    <source>
        <dbReference type="PROSITE" id="PS50056"/>
    </source>
</evidence>
<dbReference type="STRING" id="75913.A0A0K0FE14"/>
<evidence type="ECO:0000313" key="13">
    <source>
        <dbReference type="WBParaSite" id="SVE_0709100.1"/>
    </source>
</evidence>
<reference evidence="13" key="2">
    <citation type="submission" date="2015-08" db="UniProtKB">
        <authorList>
            <consortium name="WormBaseParasite"/>
        </authorList>
    </citation>
    <scope>IDENTIFICATION</scope>
</reference>
<sequence>MSYASNSLLLKNCFCDSLSSSFQISELEGTKQTTVTEGKILSENNSKESMEDTSLKSNLITCNNDSASSLKKNDSSNNDISQTSSLLNINQLSFTSNNEMKNSNDSKCSSHSKITPSGIATLSFSSTTDLCSTNDSLSQYTLCQSTIREETFSNDDNTSTMTTNLLSNNEQLFDSNKEIKISDITHQYYINSNKFAKINSTASMSSQGSGKICNPLKKIVSQNRRRYISDEFNLDLTYITDRIIAMGYPAEYSEKLYRNSMEDTKNFLEHYHSKHYLVFNLRGQFTYDEKNFDNRVRIFEMTDHHPPKLELMAPFCREVHRYLQEDPRNVVAVHCKAGKGRTGVMICAYLVYISFYKSPRKIMEYYSIIRTMNNKGVTIPSQRRYVYYFHHLRQKKLNYFPLRIELVGIYIERPPRSDTKFTKGLLKIRVADRDIEVFCGKGLSFNGRIADEEDEIWRMYPLSVGEDQYNPINPQEGNNIISRRCYGWTVSKSGKRVFLEGDVRIDLFCEPQVKLIGYKKDDIKIGHIWFNTLFTCPGYCDGVYIHGDEVYTYPNNKSDLVKEVIKPIVKNHKEMEYKSLSTSSIPNKSSYRESDQKKHIISEVSKNTSKIGLSLSKVKQKFSKKSDYTSPNAKVNYGRKSLPETSRKGNNIYDDCNTLKYECDFEYSKEIVVEKPPGLNDHCPEESLKLIYNKDRKPPRYYIDEMFKEAYEKNLIVDTYNEKRLSIVVEGKLMPKSPEGEPYGDGPYCLRRKANEHVQVYSVMEVDRACKNKSIDNEFKLIIVTRCIDTEKKDEVEMANKFINETYKKQRERDIRKNRNSQRKSSHTKDSSNIYGGYKNNFNKSDYDDQVFKNDPRLEDENQRQYFFRQRIDSLSRHPDIHYHCPLKKYTSVECVNVNCRLTNKHNGYGNTINHNSSNKNDVKYKEIDKVSSEKYMNHERSNIFYDDDDCEIYEGSNNVNNQKCGRTRTMIPATALEHFGTAKPNFSSPSVTPRTSGSYEVDDQNLKDSFPEKKIHENIMVSKNSTSSTRSSVTSHSVLEDINSSESSWATSSSCSSSTSILDTSCDLRNIKNSKDCEEGDVTPNYPIHDD</sequence>
<dbReference type="Proteomes" id="UP000035680">
    <property type="component" value="Unassembled WGS sequence"/>
</dbReference>
<dbReference type="CDD" id="cd14509">
    <property type="entry name" value="PTP_PTEN"/>
    <property type="match status" value="1"/>
</dbReference>
<keyword evidence="4" id="KW-0963">Cytoplasm</keyword>
<dbReference type="InterPro" id="IPR045101">
    <property type="entry name" value="PTP_PTEN"/>
</dbReference>
<evidence type="ECO:0000256" key="3">
    <source>
        <dbReference type="ARBA" id="ARBA00007881"/>
    </source>
</evidence>
<dbReference type="GO" id="GO:0048870">
    <property type="term" value="P:cell motility"/>
    <property type="evidence" value="ECO:0007669"/>
    <property type="project" value="TreeGrafter"/>
</dbReference>
<feature type="region of interest" description="Disordered" evidence="9">
    <location>
        <begin position="982"/>
        <end position="1005"/>
    </location>
</feature>
<dbReference type="PROSITE" id="PS50056">
    <property type="entry name" value="TYR_PHOSPHATASE_2"/>
    <property type="match status" value="1"/>
</dbReference>
<keyword evidence="6" id="KW-0904">Protein phosphatase</keyword>
<evidence type="ECO:0000256" key="9">
    <source>
        <dbReference type="SAM" id="MobiDB-lite"/>
    </source>
</evidence>
<dbReference type="GO" id="GO:0005829">
    <property type="term" value="C:cytosol"/>
    <property type="evidence" value="ECO:0007669"/>
    <property type="project" value="TreeGrafter"/>
</dbReference>
<dbReference type="PROSITE" id="PS00383">
    <property type="entry name" value="TYR_PHOSPHATASE_1"/>
    <property type="match status" value="1"/>
</dbReference>
<keyword evidence="7" id="KW-0443">Lipid metabolism</keyword>
<dbReference type="GO" id="GO:0004725">
    <property type="term" value="F:protein tyrosine phosphatase activity"/>
    <property type="evidence" value="ECO:0007669"/>
    <property type="project" value="TreeGrafter"/>
</dbReference>
<dbReference type="SMART" id="SM00404">
    <property type="entry name" value="PTPc_motif"/>
    <property type="match status" value="1"/>
</dbReference>
<dbReference type="GO" id="GO:0043005">
    <property type="term" value="C:neuron projection"/>
    <property type="evidence" value="ECO:0007669"/>
    <property type="project" value="UniProtKB-SubCell"/>
</dbReference>
<comment type="similarity">
    <text evidence="3">Belongs to the PTEN phosphatase protein family.</text>
</comment>
<dbReference type="InterPro" id="IPR029023">
    <property type="entry name" value="Tensin_phosphatase"/>
</dbReference>
<dbReference type="InterPro" id="IPR014020">
    <property type="entry name" value="Tensin_C2-dom"/>
</dbReference>
<name>A0A0K0FE14_STRVS</name>
<dbReference type="AlphaFoldDB" id="A0A0K0FE14"/>
<dbReference type="InterPro" id="IPR016130">
    <property type="entry name" value="Tyr_Pase_AS"/>
</dbReference>
<evidence type="ECO:0000259" key="11">
    <source>
        <dbReference type="PROSITE" id="PS51181"/>
    </source>
</evidence>
<dbReference type="Gene3D" id="3.90.190.10">
    <property type="entry name" value="Protein tyrosine phosphatase superfamily"/>
    <property type="match status" value="1"/>
</dbReference>
<feature type="domain" description="Phosphatase tensin-type" evidence="11">
    <location>
        <begin position="225"/>
        <end position="396"/>
    </location>
</feature>
<dbReference type="PANTHER" id="PTHR12305:SF81">
    <property type="entry name" value="PHOSPHATIDYLINOSITOL 3,4,5-TRISPHOSPHATE 3-PHOSPHATASE AND DUAL-SPECIFICITY PROTEIN PHOSPHATASE PTEN"/>
    <property type="match status" value="1"/>
</dbReference>
<evidence type="ECO:0000256" key="4">
    <source>
        <dbReference type="ARBA" id="ARBA00022490"/>
    </source>
</evidence>
<evidence type="ECO:0000256" key="6">
    <source>
        <dbReference type="ARBA" id="ARBA00022912"/>
    </source>
</evidence>
<dbReference type="InterPro" id="IPR051281">
    <property type="entry name" value="Dual-spec_lipid-protein_phosph"/>
</dbReference>
<keyword evidence="5" id="KW-0378">Hydrolase</keyword>
<evidence type="ECO:0000256" key="2">
    <source>
        <dbReference type="ARBA" id="ARBA00004496"/>
    </source>
</evidence>
<dbReference type="PANTHER" id="PTHR12305">
    <property type="entry name" value="PHOSPHATASE WITH HOMOLOGY TO TENSIN"/>
    <property type="match status" value="1"/>
</dbReference>
<dbReference type="SUPFAM" id="SSF52799">
    <property type="entry name" value="(Phosphotyrosine protein) phosphatases II"/>
    <property type="match status" value="1"/>
</dbReference>
<comment type="subcellular location">
    <subcellularLocation>
        <location evidence="1">Cell projection</location>
        <location evidence="1">Neuron projection</location>
    </subcellularLocation>
    <subcellularLocation>
        <location evidence="2">Cytoplasm</location>
    </subcellularLocation>
</comment>
<organism evidence="12 13">
    <name type="scientific">Strongyloides venezuelensis</name>
    <name type="common">Threadworm</name>
    <dbReference type="NCBI Taxonomy" id="75913"/>
    <lineage>
        <taxon>Eukaryota</taxon>
        <taxon>Metazoa</taxon>
        <taxon>Ecdysozoa</taxon>
        <taxon>Nematoda</taxon>
        <taxon>Chromadorea</taxon>
        <taxon>Rhabditida</taxon>
        <taxon>Tylenchina</taxon>
        <taxon>Panagrolaimomorpha</taxon>
        <taxon>Strongyloidoidea</taxon>
        <taxon>Strongyloididae</taxon>
        <taxon>Strongyloides</taxon>
    </lineage>
</organism>
<dbReference type="InterPro" id="IPR003595">
    <property type="entry name" value="Tyr_Pase_cat"/>
</dbReference>
<dbReference type="GO" id="GO:0046856">
    <property type="term" value="P:phosphatidylinositol dephosphorylation"/>
    <property type="evidence" value="ECO:0007669"/>
    <property type="project" value="TreeGrafter"/>
</dbReference>
<feature type="compositionally biased region" description="Polar residues" evidence="9">
    <location>
        <begin position="985"/>
        <end position="999"/>
    </location>
</feature>
<evidence type="ECO:0000256" key="5">
    <source>
        <dbReference type="ARBA" id="ARBA00022801"/>
    </source>
</evidence>
<feature type="domain" description="Tyrosine specific protein phosphatases" evidence="10">
    <location>
        <begin position="313"/>
        <end position="384"/>
    </location>
</feature>
<evidence type="ECO:0000256" key="8">
    <source>
        <dbReference type="ARBA" id="ARBA00023273"/>
    </source>
</evidence>
<dbReference type="GO" id="GO:0051896">
    <property type="term" value="P:regulation of phosphatidylinositol 3-kinase/protein kinase B signal transduction"/>
    <property type="evidence" value="ECO:0007669"/>
    <property type="project" value="TreeGrafter"/>
</dbReference>
<evidence type="ECO:0000313" key="12">
    <source>
        <dbReference type="Proteomes" id="UP000035680"/>
    </source>
</evidence>